<dbReference type="SUPFAM" id="SSF55383">
    <property type="entry name" value="Copper amine oxidase, domain N"/>
    <property type="match status" value="1"/>
</dbReference>
<gene>
    <name evidence="3" type="ORF">EH198_19845</name>
</gene>
<name>A0A3N9PV76_9BACL</name>
<feature type="chain" id="PRO_5018136704" evidence="1">
    <location>
        <begin position="26"/>
        <end position="170"/>
    </location>
</feature>
<keyword evidence="4" id="KW-1185">Reference proteome</keyword>
<evidence type="ECO:0000256" key="1">
    <source>
        <dbReference type="SAM" id="SignalP"/>
    </source>
</evidence>
<sequence>MNPMKKAAAVSTLSIVLLLPGIAQADTMKPMDSGRNSSKAPNMMMEQNKMMGTGNQTDMMMMNGIAYVPLRLLAETLGYMIMWNGDDQSITLTYMGMDMGMGMDMDMSDNPDQAMKDMYTVKVMLDSKDIMVGMDKKMLAHAPIRMNGKTYVTKDFISMYLLAPFMMKSM</sequence>
<evidence type="ECO:0000259" key="2">
    <source>
        <dbReference type="Pfam" id="PF07833"/>
    </source>
</evidence>
<dbReference type="InterPro" id="IPR036582">
    <property type="entry name" value="Mao_N_sf"/>
</dbReference>
<feature type="signal peptide" evidence="1">
    <location>
        <begin position="1"/>
        <end position="25"/>
    </location>
</feature>
<feature type="domain" description="Copper amine oxidase-like N-terminal" evidence="2">
    <location>
        <begin position="61"/>
        <end position="161"/>
    </location>
</feature>
<evidence type="ECO:0000313" key="4">
    <source>
        <dbReference type="Proteomes" id="UP000282529"/>
    </source>
</evidence>
<proteinExistence type="predicted"/>
<accession>A0A3N9PV76</accession>
<dbReference type="AlphaFoldDB" id="A0A3N9PV76"/>
<evidence type="ECO:0000313" key="3">
    <source>
        <dbReference type="EMBL" id="RQW09146.1"/>
    </source>
</evidence>
<dbReference type="RefSeq" id="WP_124697252.1">
    <property type="nucleotide sequence ID" value="NZ_JBHUFE010000036.1"/>
</dbReference>
<keyword evidence="1" id="KW-0732">Signal</keyword>
<organism evidence="3 4">
    <name type="scientific">Paenibacillus rhizophilus</name>
    <dbReference type="NCBI Taxonomy" id="1850366"/>
    <lineage>
        <taxon>Bacteria</taxon>
        <taxon>Bacillati</taxon>
        <taxon>Bacillota</taxon>
        <taxon>Bacilli</taxon>
        <taxon>Bacillales</taxon>
        <taxon>Paenibacillaceae</taxon>
        <taxon>Paenibacillus</taxon>
    </lineage>
</organism>
<dbReference type="Pfam" id="PF07833">
    <property type="entry name" value="Cu_amine_oxidN1"/>
    <property type="match status" value="1"/>
</dbReference>
<dbReference type="OrthoDB" id="2627147at2"/>
<protein>
    <submittedName>
        <fullName evidence="3">Copper amine oxidase N-terminal domain-containing protein</fullName>
    </submittedName>
</protein>
<dbReference type="Gene3D" id="3.30.457.10">
    <property type="entry name" value="Copper amine oxidase-like, N-terminal domain"/>
    <property type="match status" value="1"/>
</dbReference>
<reference evidence="3 4" key="1">
    <citation type="submission" date="2018-11" db="EMBL/GenBank/DDBJ databases">
        <title>Genome sequence of strain 7197.</title>
        <authorList>
            <person name="Gao J."/>
            <person name="Sun J."/>
        </authorList>
    </citation>
    <scope>NUCLEOTIDE SEQUENCE [LARGE SCALE GENOMIC DNA]</scope>
    <source>
        <strain evidence="3 4">7197</strain>
    </source>
</reference>
<dbReference type="InterPro" id="IPR012854">
    <property type="entry name" value="Cu_amine_oxidase-like_N"/>
</dbReference>
<dbReference type="Proteomes" id="UP000282529">
    <property type="component" value="Unassembled WGS sequence"/>
</dbReference>
<dbReference type="EMBL" id="RQPI01000015">
    <property type="protein sequence ID" value="RQW09146.1"/>
    <property type="molecule type" value="Genomic_DNA"/>
</dbReference>
<comment type="caution">
    <text evidence="3">The sequence shown here is derived from an EMBL/GenBank/DDBJ whole genome shotgun (WGS) entry which is preliminary data.</text>
</comment>